<evidence type="ECO:0000313" key="2">
    <source>
        <dbReference type="EMBL" id="MEC4722259.1"/>
    </source>
</evidence>
<dbReference type="RefSeq" id="WP_326508934.1">
    <property type="nucleotide sequence ID" value="NZ_JAWIIV010000027.1"/>
</dbReference>
<comment type="caution">
    <text evidence="2">The sequence shown here is derived from an EMBL/GenBank/DDBJ whole genome shotgun (WGS) entry which is preliminary data.</text>
</comment>
<dbReference type="Proteomes" id="UP001352263">
    <property type="component" value="Unassembled WGS sequence"/>
</dbReference>
<keyword evidence="3" id="KW-1185">Reference proteome</keyword>
<protein>
    <submittedName>
        <fullName evidence="2">DUF411 domain-containing protein</fullName>
    </submittedName>
</protein>
<evidence type="ECO:0000256" key="1">
    <source>
        <dbReference type="SAM" id="SignalP"/>
    </source>
</evidence>
<feature type="signal peptide" evidence="1">
    <location>
        <begin position="1"/>
        <end position="22"/>
    </location>
</feature>
<dbReference type="EMBL" id="JAWIIV010000027">
    <property type="protein sequence ID" value="MEC4722259.1"/>
    <property type="molecule type" value="Genomic_DNA"/>
</dbReference>
<dbReference type="Pfam" id="PF04214">
    <property type="entry name" value="DUF411"/>
    <property type="match status" value="1"/>
</dbReference>
<evidence type="ECO:0000313" key="3">
    <source>
        <dbReference type="Proteomes" id="UP001352263"/>
    </source>
</evidence>
<keyword evidence="1" id="KW-0732">Signal</keyword>
<organism evidence="2 3">
    <name type="scientific">Noviherbaspirillum album</name>
    <dbReference type="NCBI Taxonomy" id="3080276"/>
    <lineage>
        <taxon>Bacteria</taxon>
        <taxon>Pseudomonadati</taxon>
        <taxon>Pseudomonadota</taxon>
        <taxon>Betaproteobacteria</taxon>
        <taxon>Burkholderiales</taxon>
        <taxon>Oxalobacteraceae</taxon>
        <taxon>Noviherbaspirillum</taxon>
    </lineage>
</organism>
<feature type="chain" id="PRO_5046630333" evidence="1">
    <location>
        <begin position="23"/>
        <end position="145"/>
    </location>
</feature>
<reference evidence="2 3" key="1">
    <citation type="submission" date="2023-10" db="EMBL/GenBank/DDBJ databases">
        <title>Noviherbaspirillum sp. CPCC 100848 genome assembly.</title>
        <authorList>
            <person name="Li X.Y."/>
            <person name="Fang X.M."/>
        </authorList>
    </citation>
    <scope>NUCLEOTIDE SEQUENCE [LARGE SCALE GENOMIC DNA]</scope>
    <source>
        <strain evidence="2 3">CPCC 100848</strain>
    </source>
</reference>
<name>A0ABU6JF25_9BURK</name>
<proteinExistence type="predicted"/>
<sequence length="145" mass="15440">MAILKRTLAAAMLVAVQLPALAAAVPVKLYKNPNCGCCDVYADHLKENGFAVQMINTNDMATVKTKHGVPEHLEGCHTATIGKYVFEGLIPANQIKKVLAEKMPIKGLSVPGMPVGAPGMPGNKKAPIHVYYLTPDSAPKIFASF</sequence>
<gene>
    <name evidence="2" type="ORF">RY831_24145</name>
</gene>
<accession>A0ABU6JF25</accession>
<dbReference type="InterPro" id="IPR007332">
    <property type="entry name" value="DUF411"/>
</dbReference>